<accession>W2T6A4</accession>
<name>W2T6A4_NECAM</name>
<proteinExistence type="predicted"/>
<dbReference type="AlphaFoldDB" id="W2T6A4"/>
<sequence>MISREEGAKGQKIRAFAEKKNVYAVGVIRINRILDSRDQFKQILANSREGILLLRKSCTFNKKKNFYNNRHFR</sequence>
<organism evidence="1 2">
    <name type="scientific">Necator americanus</name>
    <name type="common">Human hookworm</name>
    <dbReference type="NCBI Taxonomy" id="51031"/>
    <lineage>
        <taxon>Eukaryota</taxon>
        <taxon>Metazoa</taxon>
        <taxon>Ecdysozoa</taxon>
        <taxon>Nematoda</taxon>
        <taxon>Chromadorea</taxon>
        <taxon>Rhabditida</taxon>
        <taxon>Rhabditina</taxon>
        <taxon>Rhabditomorpha</taxon>
        <taxon>Strongyloidea</taxon>
        <taxon>Ancylostomatidae</taxon>
        <taxon>Bunostominae</taxon>
        <taxon>Necator</taxon>
    </lineage>
</organism>
<reference evidence="2" key="1">
    <citation type="journal article" date="2014" name="Nat. Genet.">
        <title>Genome of the human hookworm Necator americanus.</title>
        <authorList>
            <person name="Tang Y.T."/>
            <person name="Gao X."/>
            <person name="Rosa B.A."/>
            <person name="Abubucker S."/>
            <person name="Hallsworth-Pepin K."/>
            <person name="Martin J."/>
            <person name="Tyagi R."/>
            <person name="Heizer E."/>
            <person name="Zhang X."/>
            <person name="Bhonagiri-Palsikar V."/>
            <person name="Minx P."/>
            <person name="Warren W.C."/>
            <person name="Wang Q."/>
            <person name="Zhan B."/>
            <person name="Hotez P.J."/>
            <person name="Sternberg P.W."/>
            <person name="Dougall A."/>
            <person name="Gaze S.T."/>
            <person name="Mulvenna J."/>
            <person name="Sotillo J."/>
            <person name="Ranganathan S."/>
            <person name="Rabelo E.M."/>
            <person name="Wilson R.K."/>
            <person name="Felgner P.L."/>
            <person name="Bethony J."/>
            <person name="Hawdon J.M."/>
            <person name="Gasser R.B."/>
            <person name="Loukas A."/>
            <person name="Mitreva M."/>
        </authorList>
    </citation>
    <scope>NUCLEOTIDE SEQUENCE [LARGE SCALE GENOMIC DNA]</scope>
</reference>
<dbReference type="KEGG" id="nai:NECAME_10998"/>
<evidence type="ECO:0000313" key="1">
    <source>
        <dbReference type="EMBL" id="ETN77540.1"/>
    </source>
</evidence>
<dbReference type="Proteomes" id="UP000053676">
    <property type="component" value="Unassembled WGS sequence"/>
</dbReference>
<protein>
    <submittedName>
        <fullName evidence="1">Uncharacterized protein</fullName>
    </submittedName>
</protein>
<keyword evidence="2" id="KW-1185">Reference proteome</keyword>
<gene>
    <name evidence="1" type="ORF">NECAME_10998</name>
</gene>
<evidence type="ECO:0000313" key="2">
    <source>
        <dbReference type="Proteomes" id="UP000053676"/>
    </source>
</evidence>
<dbReference type="EMBL" id="KI660166">
    <property type="protein sequence ID" value="ETN77540.1"/>
    <property type="molecule type" value="Genomic_DNA"/>
</dbReference>